<dbReference type="RefSeq" id="WP_084392997.1">
    <property type="nucleotide sequence ID" value="NZ_BMKF01000002.1"/>
</dbReference>
<organism evidence="6 7">
    <name type="scientific">Henriciella pelagia</name>
    <dbReference type="NCBI Taxonomy" id="1977912"/>
    <lineage>
        <taxon>Bacteria</taxon>
        <taxon>Pseudomonadati</taxon>
        <taxon>Pseudomonadota</taxon>
        <taxon>Alphaproteobacteria</taxon>
        <taxon>Hyphomonadales</taxon>
        <taxon>Hyphomonadaceae</taxon>
        <taxon>Henriciella</taxon>
    </lineage>
</organism>
<name>A0ABQ1JGT0_9PROT</name>
<evidence type="ECO:0000256" key="2">
    <source>
        <dbReference type="ARBA" id="ARBA00022692"/>
    </source>
</evidence>
<keyword evidence="7" id="KW-1185">Reference proteome</keyword>
<evidence type="ECO:0000256" key="1">
    <source>
        <dbReference type="ARBA" id="ARBA00004127"/>
    </source>
</evidence>
<protein>
    <recommendedName>
        <fullName evidence="5">DUF1232 domain-containing protein</fullName>
    </recommendedName>
</protein>
<evidence type="ECO:0000256" key="4">
    <source>
        <dbReference type="ARBA" id="ARBA00023136"/>
    </source>
</evidence>
<sequence>MRNPTEIIIENGESQPTRLPVNLDRDRRRTKRNFVTKLFRVAGRIPFADDLAAAYYAAMDPKTPRKAKAVLFAALGYFIVPTDAMPDVIAGLGFTDDATVLATALGIVGSQVKEKHRRAARRLLGLPEPAARKDD</sequence>
<proteinExistence type="predicted"/>
<keyword evidence="3" id="KW-1133">Transmembrane helix</keyword>
<evidence type="ECO:0000313" key="6">
    <source>
        <dbReference type="EMBL" id="GGB68622.1"/>
    </source>
</evidence>
<feature type="domain" description="DUF1232" evidence="5">
    <location>
        <begin position="67"/>
        <end position="102"/>
    </location>
</feature>
<comment type="subcellular location">
    <subcellularLocation>
        <location evidence="1">Endomembrane system</location>
        <topology evidence="1">Multi-pass membrane protein</topology>
    </subcellularLocation>
</comment>
<dbReference type="Proteomes" id="UP000628854">
    <property type="component" value="Unassembled WGS sequence"/>
</dbReference>
<evidence type="ECO:0000313" key="7">
    <source>
        <dbReference type="Proteomes" id="UP000628854"/>
    </source>
</evidence>
<evidence type="ECO:0000259" key="5">
    <source>
        <dbReference type="Pfam" id="PF06803"/>
    </source>
</evidence>
<keyword evidence="4" id="KW-0472">Membrane</keyword>
<accession>A0ABQ1JGT0</accession>
<comment type="caution">
    <text evidence="6">The sequence shown here is derived from an EMBL/GenBank/DDBJ whole genome shotgun (WGS) entry which is preliminary data.</text>
</comment>
<reference evidence="7" key="1">
    <citation type="journal article" date="2019" name="Int. J. Syst. Evol. Microbiol.">
        <title>The Global Catalogue of Microorganisms (GCM) 10K type strain sequencing project: providing services to taxonomists for standard genome sequencing and annotation.</title>
        <authorList>
            <consortium name="The Broad Institute Genomics Platform"/>
            <consortium name="The Broad Institute Genome Sequencing Center for Infectious Disease"/>
            <person name="Wu L."/>
            <person name="Ma J."/>
        </authorList>
    </citation>
    <scope>NUCLEOTIDE SEQUENCE [LARGE SCALE GENOMIC DNA]</scope>
    <source>
        <strain evidence="7">CGMCC 1.15928</strain>
    </source>
</reference>
<keyword evidence="2" id="KW-0812">Transmembrane</keyword>
<dbReference type="InterPro" id="IPR010652">
    <property type="entry name" value="DUF1232"/>
</dbReference>
<dbReference type="EMBL" id="BMKF01000002">
    <property type="protein sequence ID" value="GGB68622.1"/>
    <property type="molecule type" value="Genomic_DNA"/>
</dbReference>
<gene>
    <name evidence="6" type="ORF">GCM10011503_16520</name>
</gene>
<evidence type="ECO:0000256" key="3">
    <source>
        <dbReference type="ARBA" id="ARBA00022989"/>
    </source>
</evidence>
<dbReference type="Pfam" id="PF06803">
    <property type="entry name" value="DUF1232"/>
    <property type="match status" value="1"/>
</dbReference>